<organism evidence="3 4">
    <name type="scientific">Aquibium oceanicum</name>
    <dbReference type="NCBI Taxonomy" id="1670800"/>
    <lineage>
        <taxon>Bacteria</taxon>
        <taxon>Pseudomonadati</taxon>
        <taxon>Pseudomonadota</taxon>
        <taxon>Alphaproteobacteria</taxon>
        <taxon>Hyphomicrobiales</taxon>
        <taxon>Phyllobacteriaceae</taxon>
        <taxon>Aquibium</taxon>
    </lineage>
</organism>
<dbReference type="Proteomes" id="UP000182840">
    <property type="component" value="Chromosome"/>
</dbReference>
<keyword evidence="2" id="KW-0732">Signal</keyword>
<evidence type="ECO:0000256" key="1">
    <source>
        <dbReference type="SAM" id="MobiDB-lite"/>
    </source>
</evidence>
<evidence type="ECO:0000313" key="4">
    <source>
        <dbReference type="Proteomes" id="UP000182840"/>
    </source>
</evidence>
<name>A0A1L3SUR7_9HYPH</name>
<feature type="region of interest" description="Disordered" evidence="1">
    <location>
        <begin position="168"/>
        <end position="190"/>
    </location>
</feature>
<feature type="signal peptide" evidence="2">
    <location>
        <begin position="1"/>
        <end position="34"/>
    </location>
</feature>
<feature type="region of interest" description="Disordered" evidence="1">
    <location>
        <begin position="358"/>
        <end position="377"/>
    </location>
</feature>
<dbReference type="EMBL" id="CP018171">
    <property type="protein sequence ID" value="APH73156.1"/>
    <property type="molecule type" value="Genomic_DNA"/>
</dbReference>
<keyword evidence="4" id="KW-1185">Reference proteome</keyword>
<accession>A0A1L3SUR7</accession>
<dbReference type="AlphaFoldDB" id="A0A1L3SUR7"/>
<protein>
    <submittedName>
        <fullName evidence="3">Uncharacterized protein</fullName>
    </submittedName>
</protein>
<dbReference type="KEGG" id="meso:BSQ44_18615"/>
<sequence>MDGDILTKNQSIRTIAGAAALLASIFALQPSAHAQTREFGRAGNFTILTEPQAPGSCRAIMYERKHQPTFGELFAIAYDGRNWQIWTDYRIYEVQPTPVLVDGRPFNLRFEQIENVAVAPAGRDLIAAMESGGHINLNLDPEGPDYSLRGSARAIKLLEACAGGGGKPGIAEVQPGPRVGPRGKNDYGGYDVAGQPQGEYSYSRSRGWQVFAARSGSSFANCVAETRRSDGSAIRIGWDGMQWQLAVPVDSRLGWEGTLQIDGAGSGHGYRSGGDFISGIARAGWTIAWLGQAELDGIRRGRVAVLGVGKFDYDFSLSGATAASLKVQECVERSGRTAQALPPQPRSLADAALHFGMASTPTVDDPKPTIEIDRHDT</sequence>
<feature type="chain" id="PRO_5012318013" evidence="2">
    <location>
        <begin position="35"/>
        <end position="377"/>
    </location>
</feature>
<dbReference type="OrthoDB" id="8454959at2"/>
<evidence type="ECO:0000256" key="2">
    <source>
        <dbReference type="SAM" id="SignalP"/>
    </source>
</evidence>
<proteinExistence type="predicted"/>
<evidence type="ECO:0000313" key="3">
    <source>
        <dbReference type="EMBL" id="APH73156.1"/>
    </source>
</evidence>
<feature type="compositionally biased region" description="Basic and acidic residues" evidence="1">
    <location>
        <begin position="364"/>
        <end position="377"/>
    </location>
</feature>
<dbReference type="RefSeq" id="WP_072606627.1">
    <property type="nucleotide sequence ID" value="NZ_CP018171.1"/>
</dbReference>
<reference evidence="4" key="1">
    <citation type="submission" date="2016-11" db="EMBL/GenBank/DDBJ databases">
        <title>Mesorhizobium oceanicum sp. nov., isolated from deep seawater in South China Sea.</title>
        <authorList>
            <person name="Fu G.-Y."/>
        </authorList>
    </citation>
    <scope>NUCLEOTIDE SEQUENCE [LARGE SCALE GENOMIC DNA]</scope>
    <source>
        <strain evidence="4">B7</strain>
    </source>
</reference>
<gene>
    <name evidence="3" type="ORF">BSQ44_18615</name>
</gene>